<keyword evidence="3 12" id="KW-0963">Cytoplasm</keyword>
<dbReference type="NCBIfam" id="NF006873">
    <property type="entry name" value="PRK09369.1"/>
    <property type="match status" value="1"/>
</dbReference>
<feature type="binding site" evidence="12">
    <location>
        <position position="94"/>
    </location>
    <ligand>
        <name>UDP-N-acetyl-alpha-D-glucosamine</name>
        <dbReference type="ChEBI" id="CHEBI:57705"/>
    </ligand>
</feature>
<dbReference type="CDD" id="cd01555">
    <property type="entry name" value="UdpNAET"/>
    <property type="match status" value="1"/>
</dbReference>
<dbReference type="Gene3D" id="3.65.10.10">
    <property type="entry name" value="Enolpyruvate transferase domain"/>
    <property type="match status" value="2"/>
</dbReference>
<evidence type="ECO:0000256" key="12">
    <source>
        <dbReference type="HAMAP-Rule" id="MF_00111"/>
    </source>
</evidence>
<feature type="binding site" evidence="12">
    <location>
        <begin position="123"/>
        <end position="127"/>
    </location>
    <ligand>
        <name>UDP-N-acetyl-alpha-D-glucosamine</name>
        <dbReference type="ChEBI" id="CHEBI:57705"/>
    </ligand>
</feature>
<keyword evidence="5 12" id="KW-0808">Transferase</keyword>
<protein>
    <recommendedName>
        <fullName evidence="12">UDP-N-acetylglucosamine 1-carboxyvinyltransferase</fullName>
        <ecNumber evidence="12">2.5.1.7</ecNumber>
    </recommendedName>
    <alternativeName>
        <fullName evidence="12">Enoylpyruvate transferase</fullName>
    </alternativeName>
    <alternativeName>
        <fullName evidence="12">UDP-N-acetylglucosamine enolpyruvyl transferase</fullName>
        <shortName evidence="12">EPT</shortName>
    </alternativeName>
</protein>
<comment type="pathway">
    <text evidence="2 12">Cell wall biogenesis; peptidoglycan biosynthesis.</text>
</comment>
<dbReference type="SUPFAM" id="SSF55205">
    <property type="entry name" value="EPT/RTPC-like"/>
    <property type="match status" value="1"/>
</dbReference>
<dbReference type="HAMAP" id="MF_00111">
    <property type="entry name" value="MurA"/>
    <property type="match status" value="1"/>
</dbReference>
<evidence type="ECO:0000256" key="8">
    <source>
        <dbReference type="ARBA" id="ARBA00023306"/>
    </source>
</evidence>
<feature type="modified residue" description="2-(S-cysteinyl)pyruvic acid O-phosphothioketal" evidence="12">
    <location>
        <position position="118"/>
    </location>
</feature>
<feature type="binding site" evidence="12">
    <location>
        <position position="307"/>
    </location>
    <ligand>
        <name>UDP-N-acetyl-alpha-D-glucosamine</name>
        <dbReference type="ChEBI" id="CHEBI:57705"/>
    </ligand>
</feature>
<dbReference type="InterPro" id="IPR005750">
    <property type="entry name" value="UDP_GlcNAc_COvinyl_MurA"/>
</dbReference>
<keyword evidence="7 12" id="KW-0573">Peptidoglycan synthesis</keyword>
<evidence type="ECO:0000313" key="15">
    <source>
        <dbReference type="Proteomes" id="UP001470288"/>
    </source>
</evidence>
<evidence type="ECO:0000256" key="3">
    <source>
        <dbReference type="ARBA" id="ARBA00022490"/>
    </source>
</evidence>
<dbReference type="EC" id="2.5.1.7" evidence="12"/>
<sequence>MDENRIVISGPQRMQGELLVQGSKNAALPILAAAVLADGIFVLHHCPEISDVDHMLELLQTAGCRVRREGHMVILDTRSLDNHRITGSGAGKMRSTITLLGSMLGRLHQVEIPYPGGCTIGKRPIDLHLSGLRLLGADFRQEEHTLCGSADRLHGAQICLHFPSVGATENLMLAAVLSEGVTVIHGAAMEPEICVLAEFLRKMGAKVRGDGTPCVTIEGVKKLDAVEYIIPSDRIVAGTYLLGALITRGDVKLLHLPVQHLGTLPHLLEQMGAVVESGKDWIHVQMEKRCRPIPNIVTAPFPGFSTDLQSALMAVLSTADGISFVEEKIFEARFQIVPELVKMGASIVNQDSFALIEGVRGLSGAKVQARELRGGAGLIMAALAAEGETVMEGMEYVRRGYEDIKGDLKSLGIVIY</sequence>
<comment type="similarity">
    <text evidence="10 12">Belongs to the EPSP synthase family. MurA subfamily.</text>
</comment>
<dbReference type="RefSeq" id="WP_349144635.1">
    <property type="nucleotide sequence ID" value="NZ_JBBMFC010000018.1"/>
</dbReference>
<gene>
    <name evidence="12 14" type="primary">murA</name>
    <name evidence="14" type="ORF">WMO62_10780</name>
</gene>
<keyword evidence="6 12" id="KW-0133">Cell shape</keyword>
<feature type="active site" description="Proton donor" evidence="12">
    <location>
        <position position="118"/>
    </location>
</feature>
<feature type="binding site" evidence="12">
    <location>
        <position position="329"/>
    </location>
    <ligand>
        <name>UDP-N-acetyl-alpha-D-glucosamine</name>
        <dbReference type="ChEBI" id="CHEBI:57705"/>
    </ligand>
</feature>
<accession>A0ABV1I3B4</accession>
<dbReference type="EMBL" id="JBBMFC010000018">
    <property type="protein sequence ID" value="MEQ2579305.1"/>
    <property type="molecule type" value="Genomic_DNA"/>
</dbReference>
<comment type="caution">
    <text evidence="14">The sequence shown here is derived from an EMBL/GenBank/DDBJ whole genome shotgun (WGS) entry which is preliminary data.</text>
</comment>
<dbReference type="InterPro" id="IPR036968">
    <property type="entry name" value="Enolpyruvate_Tfrase_sf"/>
</dbReference>
<dbReference type="InterPro" id="IPR050068">
    <property type="entry name" value="MurA_subfamily"/>
</dbReference>
<feature type="domain" description="Enolpyruvate transferase" evidence="13">
    <location>
        <begin position="9"/>
        <end position="406"/>
    </location>
</feature>
<dbReference type="Proteomes" id="UP001470288">
    <property type="component" value="Unassembled WGS sequence"/>
</dbReference>
<keyword evidence="8 12" id="KW-0131">Cell cycle</keyword>
<name>A0ABV1I3B4_9FIRM</name>
<dbReference type="InterPro" id="IPR001986">
    <property type="entry name" value="Enolpyruvate_Tfrase_dom"/>
</dbReference>
<organism evidence="14 15">
    <name type="scientific">Hominiventricola aquisgranensis</name>
    <dbReference type="NCBI Taxonomy" id="3133164"/>
    <lineage>
        <taxon>Bacteria</taxon>
        <taxon>Bacillati</taxon>
        <taxon>Bacillota</taxon>
        <taxon>Clostridia</taxon>
        <taxon>Lachnospirales</taxon>
        <taxon>Lachnospiraceae</taxon>
        <taxon>Hominiventricola</taxon>
    </lineage>
</organism>
<evidence type="ECO:0000259" key="13">
    <source>
        <dbReference type="Pfam" id="PF00275"/>
    </source>
</evidence>
<keyword evidence="9 12" id="KW-0961">Cell wall biogenesis/degradation</keyword>
<dbReference type="PANTHER" id="PTHR43783">
    <property type="entry name" value="UDP-N-ACETYLGLUCOSAMINE 1-CARBOXYVINYLTRANSFERASE"/>
    <property type="match status" value="1"/>
</dbReference>
<evidence type="ECO:0000256" key="2">
    <source>
        <dbReference type="ARBA" id="ARBA00004752"/>
    </source>
</evidence>
<keyword evidence="15" id="KW-1185">Reference proteome</keyword>
<dbReference type="GO" id="GO:0008760">
    <property type="term" value="F:UDP-N-acetylglucosamine 1-carboxyvinyltransferase activity"/>
    <property type="evidence" value="ECO:0007669"/>
    <property type="project" value="UniProtKB-EC"/>
</dbReference>
<comment type="caution">
    <text evidence="12">Lacks conserved residue(s) required for the propagation of feature annotation.</text>
</comment>
<feature type="binding site" evidence="12">
    <location>
        <begin position="24"/>
        <end position="25"/>
    </location>
    <ligand>
        <name>phosphoenolpyruvate</name>
        <dbReference type="ChEBI" id="CHEBI:58702"/>
    </ligand>
</feature>
<evidence type="ECO:0000256" key="4">
    <source>
        <dbReference type="ARBA" id="ARBA00022618"/>
    </source>
</evidence>
<evidence type="ECO:0000256" key="10">
    <source>
        <dbReference type="ARBA" id="ARBA00038367"/>
    </source>
</evidence>
<keyword evidence="12" id="KW-0670">Pyruvate</keyword>
<dbReference type="Pfam" id="PF00275">
    <property type="entry name" value="EPSP_synthase"/>
    <property type="match status" value="1"/>
</dbReference>
<evidence type="ECO:0000256" key="6">
    <source>
        <dbReference type="ARBA" id="ARBA00022960"/>
    </source>
</evidence>
<comment type="catalytic activity">
    <reaction evidence="11 12">
        <text>phosphoenolpyruvate + UDP-N-acetyl-alpha-D-glucosamine = UDP-N-acetyl-3-O-(1-carboxyvinyl)-alpha-D-glucosamine + phosphate</text>
        <dbReference type="Rhea" id="RHEA:18681"/>
        <dbReference type="ChEBI" id="CHEBI:43474"/>
        <dbReference type="ChEBI" id="CHEBI:57705"/>
        <dbReference type="ChEBI" id="CHEBI:58702"/>
        <dbReference type="ChEBI" id="CHEBI:68483"/>
        <dbReference type="EC" id="2.5.1.7"/>
    </reaction>
</comment>
<proteinExistence type="inferred from homology"/>
<comment type="subcellular location">
    <subcellularLocation>
        <location evidence="1 12">Cytoplasm</location>
    </subcellularLocation>
</comment>
<evidence type="ECO:0000256" key="7">
    <source>
        <dbReference type="ARBA" id="ARBA00022984"/>
    </source>
</evidence>
<evidence type="ECO:0000256" key="1">
    <source>
        <dbReference type="ARBA" id="ARBA00004496"/>
    </source>
</evidence>
<evidence type="ECO:0000256" key="11">
    <source>
        <dbReference type="ARBA" id="ARBA00047527"/>
    </source>
</evidence>
<evidence type="ECO:0000256" key="9">
    <source>
        <dbReference type="ARBA" id="ARBA00023316"/>
    </source>
</evidence>
<evidence type="ECO:0000313" key="14">
    <source>
        <dbReference type="EMBL" id="MEQ2579305.1"/>
    </source>
</evidence>
<comment type="function">
    <text evidence="12">Cell wall formation. Adds enolpyruvyl to UDP-N-acetylglucosamine.</text>
</comment>
<evidence type="ECO:0000256" key="5">
    <source>
        <dbReference type="ARBA" id="ARBA00022679"/>
    </source>
</evidence>
<dbReference type="NCBIfam" id="TIGR01072">
    <property type="entry name" value="murA"/>
    <property type="match status" value="1"/>
</dbReference>
<dbReference type="PANTHER" id="PTHR43783:SF1">
    <property type="entry name" value="UDP-N-ACETYLGLUCOSAMINE 1-CARBOXYVINYLTRANSFERASE"/>
    <property type="match status" value="1"/>
</dbReference>
<reference evidence="14 15" key="1">
    <citation type="submission" date="2024-03" db="EMBL/GenBank/DDBJ databases">
        <title>Human intestinal bacterial collection.</title>
        <authorList>
            <person name="Pauvert C."/>
            <person name="Hitch T.C.A."/>
            <person name="Clavel T."/>
        </authorList>
    </citation>
    <scope>NUCLEOTIDE SEQUENCE [LARGE SCALE GENOMIC DNA]</scope>
    <source>
        <strain evidence="14 15">CLA-AA-H78B</strain>
    </source>
</reference>
<keyword evidence="4 12" id="KW-0132">Cell division</keyword>
<dbReference type="InterPro" id="IPR013792">
    <property type="entry name" value="RNA3'P_cycl/enolpyr_Trfase_a/b"/>
</dbReference>